<dbReference type="InterPro" id="IPR046828">
    <property type="entry name" value="RepSA"/>
</dbReference>
<reference evidence="1 2" key="1">
    <citation type="submission" date="2015-03" db="EMBL/GenBank/DDBJ databases">
        <title>Luteipulveratus halotolerans sp. nov., a novel actinobacterium (Dermacoccaceae) from Sarawak, Malaysia.</title>
        <authorList>
            <person name="Juboi H."/>
            <person name="Basik A."/>
            <person name="Shamsul S.S."/>
            <person name="Arnold P."/>
            <person name="Schmitt E.K."/>
            <person name="Sanglier J.-J."/>
            <person name="Yeo T."/>
        </authorList>
    </citation>
    <scope>NUCLEOTIDE SEQUENCE [LARGE SCALE GENOMIC DNA]</scope>
    <source>
        <strain evidence="1 2">MN07-A0370</strain>
    </source>
</reference>
<dbReference type="EMBL" id="CP011112">
    <property type="protein sequence ID" value="AKU18106.1"/>
    <property type="molecule type" value="Genomic_DNA"/>
</dbReference>
<dbReference type="Proteomes" id="UP000066480">
    <property type="component" value="Chromosome"/>
</dbReference>
<dbReference type="RefSeq" id="WP_052595511.1">
    <property type="nucleotide sequence ID" value="NZ_CP011112.1"/>
</dbReference>
<dbReference type="PATRIC" id="fig|571913.6.peg.4718"/>
<dbReference type="KEGG" id="lmoi:VV02_23290"/>
<dbReference type="OrthoDB" id="3203793at2"/>
<evidence type="ECO:0000313" key="1">
    <source>
        <dbReference type="EMBL" id="AKU18106.1"/>
    </source>
</evidence>
<evidence type="ECO:0000313" key="2">
    <source>
        <dbReference type="Proteomes" id="UP000066480"/>
    </source>
</evidence>
<keyword evidence="2" id="KW-1185">Reference proteome</keyword>
<evidence type="ECO:0008006" key="3">
    <source>
        <dbReference type="Google" id="ProtNLM"/>
    </source>
</evidence>
<name>A0A0K1JN23_9MICO</name>
<dbReference type="AlphaFoldDB" id="A0A0K1JN23"/>
<dbReference type="STRING" id="571913.VV02_23290"/>
<accession>A0A0K1JN23</accession>
<organism evidence="1 2">
    <name type="scientific">Luteipulveratus mongoliensis</name>
    <dbReference type="NCBI Taxonomy" id="571913"/>
    <lineage>
        <taxon>Bacteria</taxon>
        <taxon>Bacillati</taxon>
        <taxon>Actinomycetota</taxon>
        <taxon>Actinomycetes</taxon>
        <taxon>Micrococcales</taxon>
        <taxon>Dermacoccaceae</taxon>
        <taxon>Luteipulveratus</taxon>
    </lineage>
</organism>
<protein>
    <recommendedName>
        <fullName evidence="3">Replication initiation protein</fullName>
    </recommendedName>
</protein>
<gene>
    <name evidence="1" type="ORF">VV02_23290</name>
</gene>
<sequence>MSTFHGHGEDAPLHVPGLDSPQVQAGLASRLADGSFAAFEQTAASVGYCSNPIRLVGSSTTVDTKTGEVVGSFSSEDAPLGALYRRCGNRRDHVCPSCSRLYARDTFELIRAGVQGGKQVPTDVADNPLVFLTLTAPSFGHVHGARVHGGPCRPRRRDDRTRCVHGRPMWCHARHETTDDEVGAPLCSECYRYDAHVIWQWWSPELWRRLTIEVRRALASRLGVAESRLADVASVQYAKVAEYQARGVIHFHALIRLDGPASAGVGSPAPASLDGNDLAQLLRDAVARVAYTAPAARNNDDTTYRLTFGRQVDARTVRAGSRTDAPDGPLTPGQVAGYLAKYATKDATAAAGTDRRSTPHLRRIKDVCRDLHAHARDRETYCRATNPDHVDPYRLLGKWAHALGFRGHFSTKSRRYSITLGALRRARVRWQAIAAESRRTGDPIDTADLEARLLAADDEETTLVVGEWAYAGTGWETPGDAALANAAAARAREYDQWKADHKSA</sequence>
<proteinExistence type="predicted"/>
<dbReference type="Pfam" id="PF20199">
    <property type="entry name" value="RepSA"/>
    <property type="match status" value="1"/>
</dbReference>